<sequence>TYFALSSPGSLASDHLCNNLDNTFKPDLPPRLDRPALPLLTPIGFRITTDAAHPSPACPPKLQDFCPQ</sequence>
<gene>
    <name evidence="1" type="primary">Nfu_g_1_000604</name>
</gene>
<feature type="non-terminal residue" evidence="1">
    <location>
        <position position="1"/>
    </location>
</feature>
<dbReference type="AlphaFoldDB" id="A0A1A8AH20"/>
<accession>A0A1A8AH20</accession>
<dbReference type="EMBL" id="HADY01015498">
    <property type="protein sequence ID" value="SBP53983.1"/>
    <property type="molecule type" value="Transcribed_RNA"/>
</dbReference>
<organism evidence="1">
    <name type="scientific">Nothobranchius furzeri</name>
    <name type="common">Turquoise killifish</name>
    <dbReference type="NCBI Taxonomy" id="105023"/>
    <lineage>
        <taxon>Eukaryota</taxon>
        <taxon>Metazoa</taxon>
        <taxon>Chordata</taxon>
        <taxon>Craniata</taxon>
        <taxon>Vertebrata</taxon>
        <taxon>Euteleostomi</taxon>
        <taxon>Actinopterygii</taxon>
        <taxon>Neopterygii</taxon>
        <taxon>Teleostei</taxon>
        <taxon>Neoteleostei</taxon>
        <taxon>Acanthomorphata</taxon>
        <taxon>Ovalentaria</taxon>
        <taxon>Atherinomorphae</taxon>
        <taxon>Cyprinodontiformes</taxon>
        <taxon>Nothobranchiidae</taxon>
        <taxon>Nothobranchius</taxon>
    </lineage>
</organism>
<reference evidence="1" key="2">
    <citation type="submission" date="2016-06" db="EMBL/GenBank/DDBJ databases">
        <title>The genome of a short-lived fish provides insights into sex chromosome evolution and the genetic control of aging.</title>
        <authorList>
            <person name="Reichwald K."/>
            <person name="Felder M."/>
            <person name="Petzold A."/>
            <person name="Koch P."/>
            <person name="Groth M."/>
            <person name="Platzer M."/>
        </authorList>
    </citation>
    <scope>NUCLEOTIDE SEQUENCE</scope>
    <source>
        <tissue evidence="1">Brain</tissue>
    </source>
</reference>
<protein>
    <submittedName>
        <fullName evidence="1">Uncharacterized protein</fullName>
    </submittedName>
</protein>
<name>A0A1A8AH20_NOTFU</name>
<proteinExistence type="predicted"/>
<reference evidence="1" key="1">
    <citation type="submission" date="2016-05" db="EMBL/GenBank/DDBJ databases">
        <authorList>
            <person name="Lavstsen T."/>
            <person name="Jespersen J.S."/>
        </authorList>
    </citation>
    <scope>NUCLEOTIDE SEQUENCE</scope>
    <source>
        <tissue evidence="1">Brain</tissue>
    </source>
</reference>
<evidence type="ECO:0000313" key="1">
    <source>
        <dbReference type="EMBL" id="SBP53983.1"/>
    </source>
</evidence>